<keyword evidence="6" id="KW-1185">Reference proteome</keyword>
<keyword evidence="1" id="KW-0805">Transcription regulation</keyword>
<sequence length="142" mass="15521">MRTLDVVGEKWSLLVVREAFKGRTRYSEFRDALGAPSDVLSARLTRLVEAGVFEKRAYREPGSRERSSYHLTEKGQGLALVLGAMVQWGDTFQPYTGGRASEIVDATAGEPLSLAFVDPEGRSHPASEVTLRPGPAAIETWG</sequence>
<dbReference type="Gene3D" id="1.10.10.10">
    <property type="entry name" value="Winged helix-like DNA-binding domain superfamily/Winged helix DNA-binding domain"/>
    <property type="match status" value="1"/>
</dbReference>
<evidence type="ECO:0000256" key="2">
    <source>
        <dbReference type="ARBA" id="ARBA00023125"/>
    </source>
</evidence>
<dbReference type="EMBL" id="BAAAQY010000011">
    <property type="protein sequence ID" value="GAA2245583.1"/>
    <property type="molecule type" value="Genomic_DNA"/>
</dbReference>
<dbReference type="InterPro" id="IPR036388">
    <property type="entry name" value="WH-like_DNA-bd_sf"/>
</dbReference>
<comment type="caution">
    <text evidence="5">The sequence shown here is derived from an EMBL/GenBank/DDBJ whole genome shotgun (WGS) entry which is preliminary data.</text>
</comment>
<keyword evidence="2" id="KW-0238">DNA-binding</keyword>
<dbReference type="PANTHER" id="PTHR33204">
    <property type="entry name" value="TRANSCRIPTIONAL REGULATOR, MARR FAMILY"/>
    <property type="match status" value="1"/>
</dbReference>
<dbReference type="Proteomes" id="UP001500929">
    <property type="component" value="Unassembled WGS sequence"/>
</dbReference>
<evidence type="ECO:0000313" key="5">
    <source>
        <dbReference type="EMBL" id="GAA2245583.1"/>
    </source>
</evidence>
<keyword evidence="3" id="KW-0804">Transcription</keyword>
<evidence type="ECO:0000259" key="4">
    <source>
        <dbReference type="PROSITE" id="PS51118"/>
    </source>
</evidence>
<reference evidence="6" key="1">
    <citation type="journal article" date="2019" name="Int. J. Syst. Evol. Microbiol.">
        <title>The Global Catalogue of Microorganisms (GCM) 10K type strain sequencing project: providing services to taxonomists for standard genome sequencing and annotation.</title>
        <authorList>
            <consortium name="The Broad Institute Genomics Platform"/>
            <consortium name="The Broad Institute Genome Sequencing Center for Infectious Disease"/>
            <person name="Wu L."/>
            <person name="Ma J."/>
        </authorList>
    </citation>
    <scope>NUCLEOTIDE SEQUENCE [LARGE SCALE GENOMIC DNA]</scope>
    <source>
        <strain evidence="6">JCM 16117</strain>
    </source>
</reference>
<organism evidence="5 6">
    <name type="scientific">Herbiconiux moechotypicola</name>
    <dbReference type="NCBI Taxonomy" id="637393"/>
    <lineage>
        <taxon>Bacteria</taxon>
        <taxon>Bacillati</taxon>
        <taxon>Actinomycetota</taxon>
        <taxon>Actinomycetes</taxon>
        <taxon>Micrococcales</taxon>
        <taxon>Microbacteriaceae</taxon>
        <taxon>Herbiconiux</taxon>
    </lineage>
</organism>
<evidence type="ECO:0000256" key="1">
    <source>
        <dbReference type="ARBA" id="ARBA00023015"/>
    </source>
</evidence>
<dbReference type="Pfam" id="PF01638">
    <property type="entry name" value="HxlR"/>
    <property type="match status" value="1"/>
</dbReference>
<dbReference type="SUPFAM" id="SSF46785">
    <property type="entry name" value="Winged helix' DNA-binding domain"/>
    <property type="match status" value="1"/>
</dbReference>
<gene>
    <name evidence="5" type="ORF">GCM10009851_33660</name>
</gene>
<protein>
    <submittedName>
        <fullName evidence="5">Helix-turn-helix domain-containing protein</fullName>
    </submittedName>
</protein>
<dbReference type="InterPro" id="IPR002577">
    <property type="entry name" value="HTH_HxlR"/>
</dbReference>
<feature type="domain" description="HTH hxlR-type" evidence="4">
    <location>
        <begin position="1"/>
        <end position="97"/>
    </location>
</feature>
<evidence type="ECO:0000313" key="6">
    <source>
        <dbReference type="Proteomes" id="UP001500929"/>
    </source>
</evidence>
<evidence type="ECO:0000256" key="3">
    <source>
        <dbReference type="ARBA" id="ARBA00023163"/>
    </source>
</evidence>
<dbReference type="InterPro" id="IPR036390">
    <property type="entry name" value="WH_DNA-bd_sf"/>
</dbReference>
<dbReference type="PROSITE" id="PS51118">
    <property type="entry name" value="HTH_HXLR"/>
    <property type="match status" value="1"/>
</dbReference>
<accession>A0ABP5QVP6</accession>
<proteinExistence type="predicted"/>
<dbReference type="PANTHER" id="PTHR33204:SF18">
    <property type="entry name" value="TRANSCRIPTIONAL REGULATORY PROTEIN"/>
    <property type="match status" value="1"/>
</dbReference>
<name>A0ABP5QVP6_9MICO</name>